<dbReference type="SUPFAM" id="SSF56784">
    <property type="entry name" value="HAD-like"/>
    <property type="match status" value="1"/>
</dbReference>
<accession>A0ABW3KW16</accession>
<keyword evidence="1 3" id="KW-0378">Hydrolase</keyword>
<evidence type="ECO:0000313" key="4">
    <source>
        <dbReference type="Proteomes" id="UP001596990"/>
    </source>
</evidence>
<gene>
    <name evidence="3" type="ORF">ACFQ2J_01375</name>
</gene>
<proteinExistence type="predicted"/>
<evidence type="ECO:0000313" key="3">
    <source>
        <dbReference type="EMBL" id="MFD1017835.1"/>
    </source>
</evidence>
<evidence type="ECO:0000256" key="2">
    <source>
        <dbReference type="ARBA" id="ARBA00022842"/>
    </source>
</evidence>
<evidence type="ECO:0000256" key="1">
    <source>
        <dbReference type="ARBA" id="ARBA00022801"/>
    </source>
</evidence>
<dbReference type="EC" id="3.1.3.-" evidence="3"/>
<keyword evidence="2" id="KW-0460">Magnesium</keyword>
<dbReference type="Pfam" id="PF00702">
    <property type="entry name" value="Hydrolase"/>
    <property type="match status" value="1"/>
</dbReference>
<dbReference type="GO" id="GO:0016787">
    <property type="term" value="F:hydrolase activity"/>
    <property type="evidence" value="ECO:0007669"/>
    <property type="project" value="UniProtKB-KW"/>
</dbReference>
<dbReference type="Proteomes" id="UP001596990">
    <property type="component" value="Unassembled WGS sequence"/>
</dbReference>
<keyword evidence="4" id="KW-1185">Reference proteome</keyword>
<dbReference type="EMBL" id="JBHTKL010000001">
    <property type="protein sequence ID" value="MFD1017835.1"/>
    <property type="molecule type" value="Genomic_DNA"/>
</dbReference>
<dbReference type="RefSeq" id="WP_386055877.1">
    <property type="nucleotide sequence ID" value="NZ_JBHTKL010000001.1"/>
</dbReference>
<name>A0ABW3KW16_9BACI</name>
<reference evidence="4" key="1">
    <citation type="journal article" date="2019" name="Int. J. Syst. Evol. Microbiol.">
        <title>The Global Catalogue of Microorganisms (GCM) 10K type strain sequencing project: providing services to taxonomists for standard genome sequencing and annotation.</title>
        <authorList>
            <consortium name="The Broad Institute Genomics Platform"/>
            <consortium name="The Broad Institute Genome Sequencing Center for Infectious Disease"/>
            <person name="Wu L."/>
            <person name="Ma J."/>
        </authorList>
    </citation>
    <scope>NUCLEOTIDE SEQUENCE [LARGE SCALE GENOMIC DNA]</scope>
    <source>
        <strain evidence="4">CCUG 56607</strain>
    </source>
</reference>
<dbReference type="InterPro" id="IPR023214">
    <property type="entry name" value="HAD_sf"/>
</dbReference>
<protein>
    <submittedName>
        <fullName evidence="3">HAD family hydrolase</fullName>
        <ecNumber evidence="3">3.1.3.-</ecNumber>
    </submittedName>
</protein>
<organism evidence="3 4">
    <name type="scientific">Thalassobacillus hwangdonensis</name>
    <dbReference type="NCBI Taxonomy" id="546108"/>
    <lineage>
        <taxon>Bacteria</taxon>
        <taxon>Bacillati</taxon>
        <taxon>Bacillota</taxon>
        <taxon>Bacilli</taxon>
        <taxon>Bacillales</taxon>
        <taxon>Bacillaceae</taxon>
        <taxon>Thalassobacillus</taxon>
    </lineage>
</organism>
<sequence length="273" mass="31691">MTLNEAPCLIFDLDGTLYEDTDHFDYYAAQLKEKLPADKKAEFEADYHSILNGAHPLTIGKAYDIEHDAILTLDPFTNKVTEAHTWEGEMWNQTQIEKAYPEALSYDFERMIAIGDGWWLPFSAAVHHGLHMKDTYHCYVKTKEYMVSEEFQLTQTPGLKDWLTKWKEEKHLILMTNSEAYDVENLLRELELEGLFHEVITSAQKPSMTDNHFDRVLKELPYKPEEIISIGDNFINEVAPALQKGMHAIFIQPRPVTIEHERLHVVKSLQELL</sequence>
<dbReference type="PANTHER" id="PTHR46470">
    <property type="entry name" value="N-ACYLNEURAMINATE-9-PHOSPHATASE"/>
    <property type="match status" value="1"/>
</dbReference>
<dbReference type="InterPro" id="IPR036412">
    <property type="entry name" value="HAD-like_sf"/>
</dbReference>
<comment type="caution">
    <text evidence="3">The sequence shown here is derived from an EMBL/GenBank/DDBJ whole genome shotgun (WGS) entry which is preliminary data.</text>
</comment>
<dbReference type="Gene3D" id="3.40.50.1000">
    <property type="entry name" value="HAD superfamily/HAD-like"/>
    <property type="match status" value="1"/>
</dbReference>
<dbReference type="InterPro" id="IPR051400">
    <property type="entry name" value="HAD-like_hydrolase"/>
</dbReference>